<name>A0AAW2DXN8_9ROSI</name>
<dbReference type="InterPro" id="IPR023299">
    <property type="entry name" value="ATPase_P-typ_cyto_dom_N"/>
</dbReference>
<dbReference type="PANTHER" id="PTHR47926">
    <property type="entry name" value="PENTATRICOPEPTIDE REPEAT-CONTAINING PROTEIN"/>
    <property type="match status" value="1"/>
</dbReference>
<dbReference type="GO" id="GO:0000166">
    <property type="term" value="F:nucleotide binding"/>
    <property type="evidence" value="ECO:0007669"/>
    <property type="project" value="InterPro"/>
</dbReference>
<proteinExistence type="predicted"/>
<evidence type="ECO:0000313" key="1">
    <source>
        <dbReference type="EMBL" id="KAL0014318.1"/>
    </source>
</evidence>
<reference evidence="1 2" key="1">
    <citation type="submission" date="2024-01" db="EMBL/GenBank/DDBJ databases">
        <title>A telomere-to-telomere, gap-free genome of sweet tea (Lithocarpus litseifolius).</title>
        <authorList>
            <person name="Zhou J."/>
        </authorList>
    </citation>
    <scope>NUCLEOTIDE SEQUENCE [LARGE SCALE GENOMIC DNA]</scope>
    <source>
        <strain evidence="1">Zhou-2022a</strain>
        <tissue evidence="1">Leaf</tissue>
    </source>
</reference>
<dbReference type="SUPFAM" id="SSF81660">
    <property type="entry name" value="Metal cation-transporting ATPase, ATP-binding domain N"/>
    <property type="match status" value="1"/>
</dbReference>
<dbReference type="GO" id="GO:0009451">
    <property type="term" value="P:RNA modification"/>
    <property type="evidence" value="ECO:0007669"/>
    <property type="project" value="InterPro"/>
</dbReference>
<dbReference type="Gene3D" id="3.40.1110.10">
    <property type="entry name" value="Calcium-transporting ATPase, cytoplasmic domain N"/>
    <property type="match status" value="1"/>
</dbReference>
<organism evidence="1 2">
    <name type="scientific">Lithocarpus litseifolius</name>
    <dbReference type="NCBI Taxonomy" id="425828"/>
    <lineage>
        <taxon>Eukaryota</taxon>
        <taxon>Viridiplantae</taxon>
        <taxon>Streptophyta</taxon>
        <taxon>Embryophyta</taxon>
        <taxon>Tracheophyta</taxon>
        <taxon>Spermatophyta</taxon>
        <taxon>Magnoliopsida</taxon>
        <taxon>eudicotyledons</taxon>
        <taxon>Gunneridae</taxon>
        <taxon>Pentapetalae</taxon>
        <taxon>rosids</taxon>
        <taxon>fabids</taxon>
        <taxon>Fagales</taxon>
        <taxon>Fagaceae</taxon>
        <taxon>Lithocarpus</taxon>
    </lineage>
</organism>
<sequence length="153" mass="17147">MGLLLMGCPVRLLHFSGKWVLEGVQPNGFTMVSLLSACAELGALALGRRAHVYMLKIGSSVNLHVNNALLDLYAKKYKRLHVLEFGSSRKRMPVIVRNAENQSFLLCKGTDRYACSLLREDMKQIVITLDSPDIDALERKGIKRPLQRLLLKA</sequence>
<evidence type="ECO:0000313" key="2">
    <source>
        <dbReference type="Proteomes" id="UP001459277"/>
    </source>
</evidence>
<keyword evidence="2" id="KW-1185">Reference proteome</keyword>
<dbReference type="GO" id="GO:0003723">
    <property type="term" value="F:RNA binding"/>
    <property type="evidence" value="ECO:0007669"/>
    <property type="project" value="InterPro"/>
</dbReference>
<dbReference type="EMBL" id="JAZDWU010000001">
    <property type="protein sequence ID" value="KAL0014318.1"/>
    <property type="molecule type" value="Genomic_DNA"/>
</dbReference>
<dbReference type="Proteomes" id="UP001459277">
    <property type="component" value="Unassembled WGS sequence"/>
</dbReference>
<dbReference type="InterPro" id="IPR046960">
    <property type="entry name" value="PPR_At4g14850-like_plant"/>
</dbReference>
<protein>
    <submittedName>
        <fullName evidence="1">Uncharacterized protein</fullName>
    </submittedName>
</protein>
<dbReference type="PANTHER" id="PTHR47926:SF507">
    <property type="entry name" value="DYW DOMAIN-CONTAINING PROTEIN"/>
    <property type="match status" value="1"/>
</dbReference>
<gene>
    <name evidence="1" type="ORF">SO802_001387</name>
</gene>
<comment type="caution">
    <text evidence="1">The sequence shown here is derived from an EMBL/GenBank/DDBJ whole genome shotgun (WGS) entry which is preliminary data.</text>
</comment>
<accession>A0AAW2DXN8</accession>
<dbReference type="AlphaFoldDB" id="A0AAW2DXN8"/>